<evidence type="ECO:0000259" key="1">
    <source>
        <dbReference type="SMART" id="SM00256"/>
    </source>
</evidence>
<dbReference type="InterPro" id="IPR001810">
    <property type="entry name" value="F-box_dom"/>
</dbReference>
<protein>
    <recommendedName>
        <fullName evidence="1">F-box domain-containing protein</fullName>
    </recommendedName>
</protein>
<dbReference type="Proteomes" id="UP001202328">
    <property type="component" value="Unassembled WGS sequence"/>
</dbReference>
<dbReference type="Pfam" id="PF00646">
    <property type="entry name" value="F-box"/>
    <property type="match status" value="1"/>
</dbReference>
<dbReference type="PANTHER" id="PTHR31293:SF12">
    <property type="entry name" value="RNI-LIKE SUPERFAMILY PROTEIN"/>
    <property type="match status" value="1"/>
</dbReference>
<evidence type="ECO:0000313" key="3">
    <source>
        <dbReference type="Proteomes" id="UP001202328"/>
    </source>
</evidence>
<comment type="caution">
    <text evidence="2">The sequence shown here is derived from an EMBL/GenBank/DDBJ whole genome shotgun (WGS) entry which is preliminary data.</text>
</comment>
<dbReference type="InterPro" id="IPR055294">
    <property type="entry name" value="FBL60-like"/>
</dbReference>
<gene>
    <name evidence="2" type="ORF">MKW98_020753</name>
</gene>
<dbReference type="InterPro" id="IPR053781">
    <property type="entry name" value="F-box_AtFBL13-like"/>
</dbReference>
<dbReference type="CDD" id="cd22160">
    <property type="entry name" value="F-box_AtFBL13-like"/>
    <property type="match status" value="1"/>
</dbReference>
<feature type="domain" description="F-box" evidence="1">
    <location>
        <begin position="20"/>
        <end position="60"/>
    </location>
</feature>
<organism evidence="2 3">
    <name type="scientific">Papaver atlanticum</name>
    <dbReference type="NCBI Taxonomy" id="357466"/>
    <lineage>
        <taxon>Eukaryota</taxon>
        <taxon>Viridiplantae</taxon>
        <taxon>Streptophyta</taxon>
        <taxon>Embryophyta</taxon>
        <taxon>Tracheophyta</taxon>
        <taxon>Spermatophyta</taxon>
        <taxon>Magnoliopsida</taxon>
        <taxon>Ranunculales</taxon>
        <taxon>Papaveraceae</taxon>
        <taxon>Papaveroideae</taxon>
        <taxon>Papaver</taxon>
    </lineage>
</organism>
<keyword evidence="3" id="KW-1185">Reference proteome</keyword>
<dbReference type="EMBL" id="JAJJMB010001184">
    <property type="protein sequence ID" value="KAI3958111.1"/>
    <property type="molecule type" value="Genomic_DNA"/>
</dbReference>
<dbReference type="SUPFAM" id="SSF81383">
    <property type="entry name" value="F-box domain"/>
    <property type="match status" value="1"/>
</dbReference>
<dbReference type="AlphaFoldDB" id="A0AAD4TJU4"/>
<dbReference type="InterPro" id="IPR036047">
    <property type="entry name" value="F-box-like_dom_sf"/>
</dbReference>
<proteinExistence type="predicted"/>
<dbReference type="SMART" id="SM00256">
    <property type="entry name" value="FBOX"/>
    <property type="match status" value="1"/>
</dbReference>
<evidence type="ECO:0000313" key="2">
    <source>
        <dbReference type="EMBL" id="KAI3958111.1"/>
    </source>
</evidence>
<dbReference type="PANTHER" id="PTHR31293">
    <property type="entry name" value="RNI-LIKE SUPERFAMILY PROTEIN"/>
    <property type="match status" value="1"/>
</dbReference>
<sequence length="101" mass="11883">MEETRNASTCSAGEERISRLPDNLIHHILSFIDTKYAVQTSVLSKGWIHVWKSLSFLNFDRSSFSDGNIETERFIEFVYMVFMFRDDTNNIQKFSVHVMIR</sequence>
<accession>A0AAD4TJU4</accession>
<reference evidence="2" key="1">
    <citation type="submission" date="2022-04" db="EMBL/GenBank/DDBJ databases">
        <title>A functionally conserved STORR gene fusion in Papaver species that diverged 16.8 million years ago.</title>
        <authorList>
            <person name="Catania T."/>
        </authorList>
    </citation>
    <scope>NUCLEOTIDE SEQUENCE</scope>
    <source>
        <strain evidence="2">S-188037</strain>
    </source>
</reference>
<dbReference type="Gene3D" id="1.20.1280.50">
    <property type="match status" value="1"/>
</dbReference>
<name>A0AAD4TJU4_9MAGN</name>